<organism evidence="2 3">
    <name type="scientific">Succinivibrio dextrinosolvens</name>
    <dbReference type="NCBI Taxonomy" id="83771"/>
    <lineage>
        <taxon>Bacteria</taxon>
        <taxon>Pseudomonadati</taxon>
        <taxon>Pseudomonadota</taxon>
        <taxon>Gammaproteobacteria</taxon>
        <taxon>Aeromonadales</taxon>
        <taxon>Succinivibrionaceae</taxon>
        <taxon>Succinivibrio</taxon>
    </lineage>
</organism>
<evidence type="ECO:0000256" key="1">
    <source>
        <dbReference type="SAM" id="Phobius"/>
    </source>
</evidence>
<dbReference type="OrthoDB" id="8001376at2"/>
<dbReference type="Proteomes" id="UP000243374">
    <property type="component" value="Unassembled WGS sequence"/>
</dbReference>
<dbReference type="AlphaFoldDB" id="A0A662Z658"/>
<reference evidence="2 3" key="1">
    <citation type="submission" date="2016-10" db="EMBL/GenBank/DDBJ databases">
        <authorList>
            <person name="Varghese N."/>
            <person name="Submissions S."/>
        </authorList>
    </citation>
    <scope>NUCLEOTIDE SEQUENCE [LARGE SCALE GENOMIC DNA]</scope>
    <source>
        <strain evidence="2 3">22B</strain>
    </source>
</reference>
<keyword evidence="3" id="KW-1185">Reference proteome</keyword>
<evidence type="ECO:0000313" key="2">
    <source>
        <dbReference type="EMBL" id="SFJ77538.1"/>
    </source>
</evidence>
<evidence type="ECO:0000313" key="3">
    <source>
        <dbReference type="Proteomes" id="UP000243374"/>
    </source>
</evidence>
<protein>
    <submittedName>
        <fullName evidence="2">DDE_Tnp_1-associated</fullName>
    </submittedName>
</protein>
<dbReference type="EMBL" id="FOSF01000002">
    <property type="protein sequence ID" value="SFJ77538.1"/>
    <property type="molecule type" value="Genomic_DNA"/>
</dbReference>
<name>A0A662Z658_9GAMM</name>
<gene>
    <name evidence="2" type="ORF">SAMN04487865_10021</name>
</gene>
<dbReference type="RefSeq" id="WP_143075358.1">
    <property type="nucleotide sequence ID" value="NZ_FOSF01000002.1"/>
</dbReference>
<keyword evidence="1" id="KW-0472">Membrane</keyword>
<sequence length="82" mass="9499">MTSTDQDAFDNTINDASFLQRIVELNLTDPRAQDRIIYPLSVICSIVILARICNCNDASEQRLFWLEKLPWLKESFYGLDDD</sequence>
<feature type="non-terminal residue" evidence="2">
    <location>
        <position position="82"/>
    </location>
</feature>
<feature type="transmembrane region" description="Helical" evidence="1">
    <location>
        <begin position="36"/>
        <end position="53"/>
    </location>
</feature>
<proteinExistence type="predicted"/>
<keyword evidence="1" id="KW-1133">Transmembrane helix</keyword>
<keyword evidence="1" id="KW-0812">Transmembrane</keyword>
<accession>A0A662Z658</accession>